<comment type="caution">
    <text evidence="1">The sequence shown here is derived from an EMBL/GenBank/DDBJ whole genome shotgun (WGS) entry which is preliminary data.</text>
</comment>
<sequence>MKTLLLALSFLLFAFATKAEVILDADGDPLLPGAQYYIYPVFFGPFIGGGLRPGKASSNSIYKTSVLKSFSTEDYGEPLKFLPLQKIGIIKTDIKLSIEFVHTPEGVSSGKWIPVKDIGDEIWSVGIGGPQDHEGYETLTGFFKIKEAREGYKFSFLPNNHLNETFHEEIEESFYLNRWRLIFTTALPYYIKFIKVPSERSWI</sequence>
<accession>A0ACB9NRS6</accession>
<reference evidence="1 2" key="1">
    <citation type="journal article" date="2022" name="DNA Res.">
        <title>Chromosomal-level genome assembly of the orchid tree Bauhinia variegata (Leguminosae; Cercidoideae) supports the allotetraploid origin hypothesis of Bauhinia.</title>
        <authorList>
            <person name="Zhong Y."/>
            <person name="Chen Y."/>
            <person name="Zheng D."/>
            <person name="Pang J."/>
            <person name="Liu Y."/>
            <person name="Luo S."/>
            <person name="Meng S."/>
            <person name="Qian L."/>
            <person name="Wei D."/>
            <person name="Dai S."/>
            <person name="Zhou R."/>
        </authorList>
    </citation>
    <scope>NUCLEOTIDE SEQUENCE [LARGE SCALE GENOMIC DNA]</scope>
    <source>
        <strain evidence="1">BV-YZ2020</strain>
    </source>
</reference>
<protein>
    <submittedName>
        <fullName evidence="1">Uncharacterized protein</fullName>
    </submittedName>
</protein>
<organism evidence="1 2">
    <name type="scientific">Bauhinia variegata</name>
    <name type="common">Purple orchid tree</name>
    <name type="synonym">Phanera variegata</name>
    <dbReference type="NCBI Taxonomy" id="167791"/>
    <lineage>
        <taxon>Eukaryota</taxon>
        <taxon>Viridiplantae</taxon>
        <taxon>Streptophyta</taxon>
        <taxon>Embryophyta</taxon>
        <taxon>Tracheophyta</taxon>
        <taxon>Spermatophyta</taxon>
        <taxon>Magnoliopsida</taxon>
        <taxon>eudicotyledons</taxon>
        <taxon>Gunneridae</taxon>
        <taxon>Pentapetalae</taxon>
        <taxon>rosids</taxon>
        <taxon>fabids</taxon>
        <taxon>Fabales</taxon>
        <taxon>Fabaceae</taxon>
        <taxon>Cercidoideae</taxon>
        <taxon>Cercideae</taxon>
        <taxon>Bauhiniinae</taxon>
        <taxon>Bauhinia</taxon>
    </lineage>
</organism>
<evidence type="ECO:0000313" key="1">
    <source>
        <dbReference type="EMBL" id="KAI4338284.1"/>
    </source>
</evidence>
<proteinExistence type="predicted"/>
<dbReference type="Proteomes" id="UP000828941">
    <property type="component" value="Chromosome 6"/>
</dbReference>
<evidence type="ECO:0000313" key="2">
    <source>
        <dbReference type="Proteomes" id="UP000828941"/>
    </source>
</evidence>
<name>A0ACB9NRS6_BAUVA</name>
<keyword evidence="2" id="KW-1185">Reference proteome</keyword>
<dbReference type="EMBL" id="CM039431">
    <property type="protein sequence ID" value="KAI4338284.1"/>
    <property type="molecule type" value="Genomic_DNA"/>
</dbReference>
<gene>
    <name evidence="1" type="ORF">L6164_016626</name>
</gene>